<protein>
    <submittedName>
        <fullName evidence="2">HNH endonuclease</fullName>
    </submittedName>
</protein>
<dbReference type="Pfam" id="PF01844">
    <property type="entry name" value="HNH"/>
    <property type="match status" value="1"/>
</dbReference>
<dbReference type="InterPro" id="IPR002711">
    <property type="entry name" value="HNH"/>
</dbReference>
<gene>
    <name evidence="2" type="ORF">AMJ52_06240</name>
</gene>
<keyword evidence="2" id="KW-0255">Endonuclease</keyword>
<dbReference type="SMART" id="SM00507">
    <property type="entry name" value="HNHc"/>
    <property type="match status" value="1"/>
</dbReference>
<dbReference type="AlphaFoldDB" id="A0A0S7YD13"/>
<dbReference type="GO" id="GO:0003676">
    <property type="term" value="F:nucleic acid binding"/>
    <property type="evidence" value="ECO:0007669"/>
    <property type="project" value="InterPro"/>
</dbReference>
<comment type="caution">
    <text evidence="2">The sequence shown here is derived from an EMBL/GenBank/DDBJ whole genome shotgun (WGS) entry which is preliminary data.</text>
</comment>
<reference evidence="2 3" key="1">
    <citation type="journal article" date="2015" name="Microbiome">
        <title>Genomic resolution of linkages in carbon, nitrogen, and sulfur cycling among widespread estuary sediment bacteria.</title>
        <authorList>
            <person name="Baker B.J."/>
            <person name="Lazar C.S."/>
            <person name="Teske A.P."/>
            <person name="Dick G.J."/>
        </authorList>
    </citation>
    <scope>NUCLEOTIDE SEQUENCE [LARGE SCALE GENOMIC DNA]</scope>
    <source>
        <strain evidence="2">DG_78</strain>
    </source>
</reference>
<organism evidence="2 3">
    <name type="scientific">candidate division TA06 bacterium DG_78</name>
    <dbReference type="NCBI Taxonomy" id="1703772"/>
    <lineage>
        <taxon>Bacteria</taxon>
        <taxon>Bacteria division TA06</taxon>
    </lineage>
</organism>
<accession>A0A0S7YD13</accession>
<sequence length="168" mass="19654">MLRTPVLLLNQNYEPLTILKLRRAITLLILGKVDLIENEDGRVLHAVRLTYPCPSVIRLKYFVHIKRKEISLTKKNVIKRDNHICQYCGRKTGVMTTDHIISKALGGDESWENLVCACLECNNRKGNRTIKQANMKLLRKPKRPSYFTFVLREFGNPKEKWRPYLFQS</sequence>
<dbReference type="CDD" id="cd00085">
    <property type="entry name" value="HNHc"/>
    <property type="match status" value="1"/>
</dbReference>
<proteinExistence type="predicted"/>
<name>A0A0S7YD13_UNCT6</name>
<evidence type="ECO:0000313" key="3">
    <source>
        <dbReference type="Proteomes" id="UP000051012"/>
    </source>
</evidence>
<dbReference type="PANTHER" id="PTHR33877">
    <property type="entry name" value="SLL1193 PROTEIN"/>
    <property type="match status" value="1"/>
</dbReference>
<keyword evidence="2" id="KW-0378">Hydrolase</keyword>
<dbReference type="InterPro" id="IPR052892">
    <property type="entry name" value="NA-targeting_endonuclease"/>
</dbReference>
<dbReference type="EMBL" id="LJNI01000073">
    <property type="protein sequence ID" value="KPJ72458.1"/>
    <property type="molecule type" value="Genomic_DNA"/>
</dbReference>
<dbReference type="Proteomes" id="UP000051012">
    <property type="component" value="Unassembled WGS sequence"/>
</dbReference>
<dbReference type="Gene3D" id="1.10.30.50">
    <property type="match status" value="1"/>
</dbReference>
<evidence type="ECO:0000259" key="1">
    <source>
        <dbReference type="SMART" id="SM00507"/>
    </source>
</evidence>
<evidence type="ECO:0000313" key="2">
    <source>
        <dbReference type="EMBL" id="KPJ72458.1"/>
    </source>
</evidence>
<dbReference type="InterPro" id="IPR003615">
    <property type="entry name" value="HNH_nuc"/>
</dbReference>
<keyword evidence="2" id="KW-0540">Nuclease</keyword>
<dbReference type="GO" id="GO:0004519">
    <property type="term" value="F:endonuclease activity"/>
    <property type="evidence" value="ECO:0007669"/>
    <property type="project" value="UniProtKB-KW"/>
</dbReference>
<dbReference type="GO" id="GO:0008270">
    <property type="term" value="F:zinc ion binding"/>
    <property type="evidence" value="ECO:0007669"/>
    <property type="project" value="InterPro"/>
</dbReference>
<feature type="domain" description="HNH nuclease" evidence="1">
    <location>
        <begin position="72"/>
        <end position="123"/>
    </location>
</feature>
<dbReference type="PANTHER" id="PTHR33877:SF2">
    <property type="entry name" value="OS07G0170200 PROTEIN"/>
    <property type="match status" value="1"/>
</dbReference>